<dbReference type="PROSITE" id="PS00626">
    <property type="entry name" value="RCC1_2"/>
    <property type="match status" value="2"/>
</dbReference>
<dbReference type="InterPro" id="IPR000408">
    <property type="entry name" value="Reg_chr_condens"/>
</dbReference>
<feature type="repeat" description="RCC1" evidence="1">
    <location>
        <begin position="323"/>
        <end position="398"/>
    </location>
</feature>
<proteinExistence type="evidence at transcript level"/>
<evidence type="ECO:0000313" key="2">
    <source>
        <dbReference type="EMBL" id="CAB3265496.1"/>
    </source>
</evidence>
<dbReference type="SUPFAM" id="SSF50985">
    <property type="entry name" value="RCC1/BLIP-II"/>
    <property type="match status" value="1"/>
</dbReference>
<accession>A0A6F9DRA0</accession>
<dbReference type="Pfam" id="PF00415">
    <property type="entry name" value="RCC1"/>
    <property type="match status" value="1"/>
</dbReference>
<dbReference type="PROSITE" id="PS50012">
    <property type="entry name" value="RCC1_3"/>
    <property type="match status" value="3"/>
</dbReference>
<feature type="repeat" description="RCC1" evidence="1">
    <location>
        <begin position="238"/>
        <end position="322"/>
    </location>
</feature>
<dbReference type="PRINTS" id="PR00633">
    <property type="entry name" value="RCCNDNSATION"/>
</dbReference>
<reference evidence="2" key="1">
    <citation type="submission" date="2020-04" db="EMBL/GenBank/DDBJ databases">
        <authorList>
            <person name="Neveu A P."/>
        </authorList>
    </citation>
    <scope>NUCLEOTIDE SEQUENCE</scope>
    <source>
        <tissue evidence="2">Whole embryo</tissue>
    </source>
</reference>
<feature type="repeat" description="RCC1" evidence="1">
    <location>
        <begin position="186"/>
        <end position="237"/>
    </location>
</feature>
<dbReference type="PANTHER" id="PTHR46849">
    <property type="entry name" value="RCC1 DOMAIN-CONTAINING PROTEIN 1"/>
    <property type="match status" value="1"/>
</dbReference>
<dbReference type="InterPro" id="IPR052830">
    <property type="entry name" value="RCC1_domain-containing"/>
</dbReference>
<sequence length="400" mass="44191">MVFKLYGFGYNGFGQIDVEVEGVVMRQPRELKHTEVHKLPIFCHWSTTVFENGGKVLINGFCGKDRTKKYVDLKSVDNNKTNIVSVILIHFKVAILYKDKTLKFYSLDNDQCDVITNNSHILPDSSVEHIALMQSSKNILICQGKHLIKVQLQENELSIQSELHFQLPVKKLSCGKDHQAIVTESGQVFTWGIGSRGQLGNGGLMTLESPTLVEALDGVRVIDICCGGWHTLALAESKDVYSWGWNESGQTGFPAPKDCFATSTEIKSSSADANSSIEPVAMVTTPLLLELEACMPNIISGQFVEVRAVSCGTRHSAVVTSCGRLVTWGWSEYGQLGHVCCTEDTNLNDVPPSQLLENFGCCEATVHKPAVAKFFDEHNFHVDSVFCGPWNTFVLVSIDR</sequence>
<dbReference type="InterPro" id="IPR009091">
    <property type="entry name" value="RCC1/BLIP-II"/>
</dbReference>
<dbReference type="Gene3D" id="2.130.10.30">
    <property type="entry name" value="Regulator of chromosome condensation 1/beta-lactamase-inhibitor protein II"/>
    <property type="match status" value="1"/>
</dbReference>
<dbReference type="PANTHER" id="PTHR46849:SF1">
    <property type="entry name" value="RCC1 DOMAIN-CONTAINING PROTEIN 1"/>
    <property type="match status" value="1"/>
</dbReference>
<dbReference type="Pfam" id="PF13540">
    <property type="entry name" value="RCC1_2"/>
    <property type="match status" value="1"/>
</dbReference>
<protein>
    <submittedName>
        <fullName evidence="2">RCC1 domain-containing protein 1</fullName>
    </submittedName>
</protein>
<gene>
    <name evidence="2" type="primary">Rccd1</name>
</gene>
<dbReference type="EMBL" id="LR789634">
    <property type="protein sequence ID" value="CAB3265496.1"/>
    <property type="molecule type" value="mRNA"/>
</dbReference>
<name>A0A6F9DRA0_9ASCI</name>
<dbReference type="AlphaFoldDB" id="A0A6F9DRA0"/>
<organism evidence="2">
    <name type="scientific">Phallusia mammillata</name>
    <dbReference type="NCBI Taxonomy" id="59560"/>
    <lineage>
        <taxon>Eukaryota</taxon>
        <taxon>Metazoa</taxon>
        <taxon>Chordata</taxon>
        <taxon>Tunicata</taxon>
        <taxon>Ascidiacea</taxon>
        <taxon>Phlebobranchia</taxon>
        <taxon>Ascidiidae</taxon>
        <taxon>Phallusia</taxon>
    </lineage>
</organism>
<evidence type="ECO:0000256" key="1">
    <source>
        <dbReference type="PROSITE-ProRule" id="PRU00235"/>
    </source>
</evidence>